<protein>
    <submittedName>
        <fullName evidence="3">Uncharacterized protein</fullName>
    </submittedName>
</protein>
<dbReference type="PANTHER" id="PTHR12558">
    <property type="entry name" value="CELL DIVISION CYCLE 16,23,27"/>
    <property type="match status" value="1"/>
</dbReference>
<feature type="transmembrane region" description="Helical" evidence="2">
    <location>
        <begin position="32"/>
        <end position="52"/>
    </location>
</feature>
<keyword evidence="1" id="KW-0175">Coiled coil</keyword>
<name>A0A3B1C7Y0_9ZZZZ</name>
<keyword evidence="2" id="KW-0812">Transmembrane</keyword>
<reference evidence="3" key="1">
    <citation type="submission" date="2018-06" db="EMBL/GenBank/DDBJ databases">
        <authorList>
            <person name="Zhirakovskaya E."/>
        </authorList>
    </citation>
    <scope>NUCLEOTIDE SEQUENCE</scope>
</reference>
<evidence type="ECO:0000256" key="2">
    <source>
        <dbReference type="SAM" id="Phobius"/>
    </source>
</evidence>
<keyword evidence="2" id="KW-1133">Transmembrane helix</keyword>
<dbReference type="GO" id="GO:0051301">
    <property type="term" value="P:cell division"/>
    <property type="evidence" value="ECO:0007669"/>
    <property type="project" value="TreeGrafter"/>
</dbReference>
<dbReference type="InterPro" id="IPR011990">
    <property type="entry name" value="TPR-like_helical_dom_sf"/>
</dbReference>
<keyword evidence="2" id="KW-0472">Membrane</keyword>
<gene>
    <name evidence="3" type="ORF">MNBD_IGNAVI01-192</name>
</gene>
<dbReference type="Pfam" id="PF13432">
    <property type="entry name" value="TPR_16"/>
    <property type="match status" value="2"/>
</dbReference>
<accession>A0A3B1C7Y0</accession>
<evidence type="ECO:0000313" key="3">
    <source>
        <dbReference type="EMBL" id="VAX26309.1"/>
    </source>
</evidence>
<feature type="coiled-coil region" evidence="1">
    <location>
        <begin position="303"/>
        <end position="330"/>
    </location>
</feature>
<dbReference type="EMBL" id="UOGD01000332">
    <property type="protein sequence ID" value="VAX26309.1"/>
    <property type="molecule type" value="Genomic_DNA"/>
</dbReference>
<evidence type="ECO:0000256" key="1">
    <source>
        <dbReference type="SAM" id="Coils"/>
    </source>
</evidence>
<organism evidence="3">
    <name type="scientific">hydrothermal vent metagenome</name>
    <dbReference type="NCBI Taxonomy" id="652676"/>
    <lineage>
        <taxon>unclassified sequences</taxon>
        <taxon>metagenomes</taxon>
        <taxon>ecological metagenomes</taxon>
    </lineage>
</organism>
<dbReference type="SUPFAM" id="SSF48452">
    <property type="entry name" value="TPR-like"/>
    <property type="match status" value="3"/>
</dbReference>
<dbReference type="Pfam" id="PF13181">
    <property type="entry name" value="TPR_8"/>
    <property type="match status" value="1"/>
</dbReference>
<dbReference type="PROSITE" id="PS50005">
    <property type="entry name" value="TPR"/>
    <property type="match status" value="3"/>
</dbReference>
<dbReference type="Gene3D" id="1.25.40.10">
    <property type="entry name" value="Tetratricopeptide repeat domain"/>
    <property type="match status" value="4"/>
</dbReference>
<sequence>MLIFSLLFISNFDDGMIRTEIKILTDKNNSKLFMRFVVSLFILLLLGSNIIFSQESGIISAAKTQMNEGKYSEAIDLLNNYISAEPRRAEGYALRAECYDNTNQYYKAVLDWEKAAKLDPTNQVLQSNLAKSKAVLNNNLQEKIRGHERELAIDPSASENYLAIGKAYKKMENYPKAEEYYDKYLSKVPETSPDEILRYTEILAKNNHIKKGEKILKKYADKYPDDWRLQSRYGYFLMWNGKYRSAKKRFGNALGMKPYFKEAQDGWDVVSRKAYVTQNNPIPKVKEYPIDRDYRLLKKDPSNDALRLKLAEELKQADRIEEAYDQYQILSFFNPDNQDYEKKLNDFYEYRDSVYHFRIKELKVRLKKNLTNKKIVLKLAEYYQFLEEHENEVITFEDYLKLVPNENDQKLLFEYAKALAWNREFDRSFKLLDDLIAQNPKNLNYKLFRAQLSVWEERDLELVETYADEVLAARPNNIDAMIAKASLLGMKNDFDSAQSYVDRIKAIDPINFDVITLQSKLDFQKLRAEEDARFQILEKGRKLVNKGDCESALPYYEEYLKKARPNNLIKKEYGDVQFCAKKYNDALATYNAILADGYMYEAELQRGKLYYTIGDSIKAVNTFRKLVREEPYEFQPRLYLGDSYMKVEEYDSALTVYDTLLTWELDSVETVMVKQRIDWIPPTGFASMFNTFPYALGLAPAVQYYSDNLSFQFTKLGARLDVGLFKYLMLGVSFYENFTRATADNLTSSTLAIVDSSSLYGFTGKRELTTFKGHAFIPFSKNFIVSGAYGIVNTDDYDKQHETEIFIKYDNQKSFGITGSFFNTDAQLILFSPYLIDYHDSNGVRLRASLYRLQGYYTHNDRLLLSGYFDYIDISDDNEGNNFQLRVGSKFNKDFSAGYEYFFQNYKYRDVQIYFSPRNYDSHCLWGEYQLEDDTDAQLFLGGKLGYAPSVNQFVLEAHFNANYMIARNFNVVGNISFGQSSQYGTAYRYFSINLQAYWSLQ</sequence>
<dbReference type="AlphaFoldDB" id="A0A3B1C7Y0"/>
<dbReference type="PANTHER" id="PTHR12558:SF44">
    <property type="entry name" value="TETRATRICOPEPTIDE REPEAT-CONTAINING PROTEIN"/>
    <property type="match status" value="1"/>
</dbReference>
<proteinExistence type="predicted"/>
<dbReference type="SMART" id="SM00028">
    <property type="entry name" value="TPR"/>
    <property type="match status" value="9"/>
</dbReference>
<dbReference type="InterPro" id="IPR019734">
    <property type="entry name" value="TPR_rpt"/>
</dbReference>